<organism evidence="1 2">
    <name type="scientific">Leucothrix arctica</name>
    <dbReference type="NCBI Taxonomy" id="1481894"/>
    <lineage>
        <taxon>Bacteria</taxon>
        <taxon>Pseudomonadati</taxon>
        <taxon>Pseudomonadota</taxon>
        <taxon>Gammaproteobacteria</taxon>
        <taxon>Thiotrichales</taxon>
        <taxon>Thiotrichaceae</taxon>
        <taxon>Leucothrix</taxon>
    </lineage>
</organism>
<name>A0A317CAC5_9GAMM</name>
<dbReference type="Gene3D" id="1.20.910.10">
    <property type="entry name" value="Heme oxygenase-like"/>
    <property type="match status" value="1"/>
</dbReference>
<dbReference type="EMBL" id="QGKL01000035">
    <property type="protein sequence ID" value="PWQ95327.1"/>
    <property type="molecule type" value="Genomic_DNA"/>
</dbReference>
<sequence>MDLIRKNVIDEMIESVGKETWNQNMLFVHELVDLVKNHKIKKHPIVTQLANNEFSLQEIQTMHMEYREIVHIFTDALLMAQFQSKRVENVMKPGSKAYARFLLTLNTLDEFGFHYKIGEPCDFQGTPQKSHLILFENLMTDLSITDQDRERFTPSAMTLKLKECFLTAYDDYPLLLTLLAIAEEIVMIFSPVMRLNTGALGIPVEQGYYQVHGVSDDEENNACDDYHQNDLWLILAQGAGGFDKKSLMENTKEFIDLWDEFWTQGFSNNKVESMRSTASKVQNTQQAGASLY</sequence>
<accession>A0A317CAC5</accession>
<protein>
    <recommendedName>
        <fullName evidence="3">Iron-containing redox enzyme family protein</fullName>
    </recommendedName>
</protein>
<dbReference type="AlphaFoldDB" id="A0A317CAC5"/>
<dbReference type="OrthoDB" id="516940at2"/>
<comment type="caution">
    <text evidence="1">The sequence shown here is derived from an EMBL/GenBank/DDBJ whole genome shotgun (WGS) entry which is preliminary data.</text>
</comment>
<proteinExistence type="predicted"/>
<dbReference type="Proteomes" id="UP000245506">
    <property type="component" value="Unassembled WGS sequence"/>
</dbReference>
<dbReference type="InterPro" id="IPR016084">
    <property type="entry name" value="Haem_Oase-like_multi-hlx"/>
</dbReference>
<gene>
    <name evidence="1" type="ORF">DKT75_13390</name>
</gene>
<evidence type="ECO:0008006" key="3">
    <source>
        <dbReference type="Google" id="ProtNLM"/>
    </source>
</evidence>
<evidence type="ECO:0000313" key="2">
    <source>
        <dbReference type="Proteomes" id="UP000245506"/>
    </source>
</evidence>
<dbReference type="RefSeq" id="WP_109823939.1">
    <property type="nucleotide sequence ID" value="NZ_QGKL01000035.1"/>
</dbReference>
<dbReference type="SUPFAM" id="SSF48613">
    <property type="entry name" value="Heme oxygenase-like"/>
    <property type="match status" value="1"/>
</dbReference>
<keyword evidence="2" id="KW-1185">Reference proteome</keyword>
<reference evidence="1 2" key="1">
    <citation type="submission" date="2018-05" db="EMBL/GenBank/DDBJ databases">
        <title>Leucothrix arctica sp. nov., isolated from Arctic seawater.</title>
        <authorList>
            <person name="Choi A."/>
            <person name="Baek K."/>
        </authorList>
    </citation>
    <scope>NUCLEOTIDE SEQUENCE [LARGE SCALE GENOMIC DNA]</scope>
    <source>
        <strain evidence="1 2">IMCC9719</strain>
    </source>
</reference>
<evidence type="ECO:0000313" key="1">
    <source>
        <dbReference type="EMBL" id="PWQ95327.1"/>
    </source>
</evidence>